<dbReference type="STRING" id="1797533.A2731_01135"/>
<dbReference type="GO" id="GO:0009055">
    <property type="term" value="F:electron transfer activity"/>
    <property type="evidence" value="ECO:0007669"/>
    <property type="project" value="TreeGrafter"/>
</dbReference>
<comment type="caution">
    <text evidence="2">The sequence shown here is derived from an EMBL/GenBank/DDBJ whole genome shotgun (WGS) entry which is preliminary data.</text>
</comment>
<evidence type="ECO:0000259" key="1">
    <source>
        <dbReference type="Pfam" id="PF00462"/>
    </source>
</evidence>
<dbReference type="Proteomes" id="UP000176241">
    <property type="component" value="Unassembled WGS sequence"/>
</dbReference>
<dbReference type="PROSITE" id="PS51354">
    <property type="entry name" value="GLUTAREDOXIN_2"/>
    <property type="match status" value="1"/>
</dbReference>
<evidence type="ECO:0000313" key="3">
    <source>
        <dbReference type="Proteomes" id="UP000176241"/>
    </source>
</evidence>
<name>A0A1G1Y312_9BACT</name>
<dbReference type="InterPro" id="IPR002109">
    <property type="entry name" value="Glutaredoxin"/>
</dbReference>
<evidence type="ECO:0000313" key="2">
    <source>
        <dbReference type="EMBL" id="OGY46160.1"/>
    </source>
</evidence>
<accession>A0A1G1Y312</accession>
<dbReference type="EMBL" id="MHIC01000002">
    <property type="protein sequence ID" value="OGY46160.1"/>
    <property type="molecule type" value="Genomic_DNA"/>
</dbReference>
<dbReference type="Gene3D" id="3.40.30.10">
    <property type="entry name" value="Glutaredoxin"/>
    <property type="match status" value="1"/>
</dbReference>
<dbReference type="SUPFAM" id="SSF52833">
    <property type="entry name" value="Thioredoxin-like"/>
    <property type="match status" value="1"/>
</dbReference>
<dbReference type="AlphaFoldDB" id="A0A1G1Y312"/>
<dbReference type="InterPro" id="IPR051548">
    <property type="entry name" value="Grx-like_ET"/>
</dbReference>
<dbReference type="Pfam" id="PF00462">
    <property type="entry name" value="Glutaredoxin"/>
    <property type="match status" value="1"/>
</dbReference>
<organism evidence="2 3">
    <name type="scientific">Candidatus Buchananbacteria bacterium RIFCSPHIGHO2_01_FULL_39_8</name>
    <dbReference type="NCBI Taxonomy" id="1797533"/>
    <lineage>
        <taxon>Bacteria</taxon>
        <taxon>Candidatus Buchananiibacteriota</taxon>
    </lineage>
</organism>
<sequence length="81" mass="8984">MPKVKIYTTPTCPYCQMAKQFFNDNKVEFSEVDVASDTKAAEEMVRKSGQLGVPVTTVEKGGKEEIVVGFDQPKLSELLNI</sequence>
<dbReference type="PANTHER" id="PTHR34386:SF1">
    <property type="entry name" value="GLUTAREDOXIN-LIKE PROTEIN NRDH"/>
    <property type="match status" value="1"/>
</dbReference>
<proteinExistence type="predicted"/>
<dbReference type="InterPro" id="IPR036249">
    <property type="entry name" value="Thioredoxin-like_sf"/>
</dbReference>
<protein>
    <submittedName>
        <fullName evidence="2">NrdH-redoxin</fullName>
    </submittedName>
</protein>
<dbReference type="GO" id="GO:0045454">
    <property type="term" value="P:cell redox homeostasis"/>
    <property type="evidence" value="ECO:0007669"/>
    <property type="project" value="TreeGrafter"/>
</dbReference>
<dbReference type="PANTHER" id="PTHR34386">
    <property type="entry name" value="GLUTAREDOXIN"/>
    <property type="match status" value="1"/>
</dbReference>
<reference evidence="2 3" key="1">
    <citation type="journal article" date="2016" name="Nat. Commun.">
        <title>Thousands of microbial genomes shed light on interconnected biogeochemical processes in an aquifer system.</title>
        <authorList>
            <person name="Anantharaman K."/>
            <person name="Brown C.T."/>
            <person name="Hug L.A."/>
            <person name="Sharon I."/>
            <person name="Castelle C.J."/>
            <person name="Probst A.J."/>
            <person name="Thomas B.C."/>
            <person name="Singh A."/>
            <person name="Wilkins M.J."/>
            <person name="Karaoz U."/>
            <person name="Brodie E.L."/>
            <person name="Williams K.H."/>
            <person name="Hubbard S.S."/>
            <person name="Banfield J.F."/>
        </authorList>
    </citation>
    <scope>NUCLEOTIDE SEQUENCE [LARGE SCALE GENOMIC DNA]</scope>
</reference>
<gene>
    <name evidence="2" type="ORF">A2731_01135</name>
</gene>
<dbReference type="CDD" id="cd02976">
    <property type="entry name" value="NrdH"/>
    <property type="match status" value="1"/>
</dbReference>
<feature type="domain" description="Glutaredoxin" evidence="1">
    <location>
        <begin position="4"/>
        <end position="58"/>
    </location>
</feature>